<dbReference type="Proteomes" id="UP000682843">
    <property type="component" value="Chromosome"/>
</dbReference>
<dbReference type="SUPFAM" id="SSF52172">
    <property type="entry name" value="CheY-like"/>
    <property type="match status" value="1"/>
</dbReference>
<dbReference type="InterPro" id="IPR058245">
    <property type="entry name" value="NreC/VraR/RcsB-like_REC"/>
</dbReference>
<organism evidence="6 7">
    <name type="scientific">Tardiphaga alba</name>
    <dbReference type="NCBI Taxonomy" id="340268"/>
    <lineage>
        <taxon>Bacteria</taxon>
        <taxon>Pseudomonadati</taxon>
        <taxon>Pseudomonadota</taxon>
        <taxon>Alphaproteobacteria</taxon>
        <taxon>Hyphomicrobiales</taxon>
        <taxon>Nitrobacteraceae</taxon>
        <taxon>Tardiphaga</taxon>
    </lineage>
</organism>
<dbReference type="EMBL" id="CP036498">
    <property type="protein sequence ID" value="QUS42007.1"/>
    <property type="molecule type" value="Genomic_DNA"/>
</dbReference>
<dbReference type="PRINTS" id="PR00038">
    <property type="entry name" value="HTHLUXR"/>
</dbReference>
<protein>
    <submittedName>
        <fullName evidence="6">Response regulator transcription factor</fullName>
    </submittedName>
</protein>
<dbReference type="SUPFAM" id="SSF46894">
    <property type="entry name" value="C-terminal effector domain of the bipartite response regulators"/>
    <property type="match status" value="1"/>
</dbReference>
<evidence type="ECO:0000259" key="4">
    <source>
        <dbReference type="PROSITE" id="PS50043"/>
    </source>
</evidence>
<evidence type="ECO:0000313" key="7">
    <source>
        <dbReference type="Proteomes" id="UP000682843"/>
    </source>
</evidence>
<keyword evidence="7" id="KW-1185">Reference proteome</keyword>
<proteinExistence type="predicted"/>
<sequence length="234" mass="25582">MSWTTTSYRPAFADLTRNIDRTDQVARSQEIKVLVVDDHPVVVSGCKAMLEADDQHVVGADSAKSGLKTYLKMKPDVVLLDITLPDVSGFELLRRILKADPDAHVVMFSMNTDPTVVVRAIELGAKGYLAKNGDPRELSAAIKSVAKGEVYISPAIATSVAFDTANARAKPLSRLNKRELEIIRLLAKGRKIAEIADALDISYKTVANTTSLLKKKMNARSHSDLIRLAIEINV</sequence>
<feature type="domain" description="HTH luxR-type" evidence="4">
    <location>
        <begin position="168"/>
        <end position="233"/>
    </location>
</feature>
<feature type="modified residue" description="4-aspartylphosphate" evidence="3">
    <location>
        <position position="81"/>
    </location>
</feature>
<evidence type="ECO:0000256" key="1">
    <source>
        <dbReference type="ARBA" id="ARBA00022553"/>
    </source>
</evidence>
<dbReference type="Pfam" id="PF00072">
    <property type="entry name" value="Response_reg"/>
    <property type="match status" value="1"/>
</dbReference>
<keyword evidence="2" id="KW-0238">DNA-binding</keyword>
<dbReference type="InterPro" id="IPR016032">
    <property type="entry name" value="Sig_transdc_resp-reg_C-effctor"/>
</dbReference>
<dbReference type="InterPro" id="IPR039420">
    <property type="entry name" value="WalR-like"/>
</dbReference>
<dbReference type="SMART" id="SM00421">
    <property type="entry name" value="HTH_LUXR"/>
    <property type="match status" value="1"/>
</dbReference>
<keyword evidence="1 3" id="KW-0597">Phosphoprotein</keyword>
<dbReference type="InterPro" id="IPR001789">
    <property type="entry name" value="Sig_transdc_resp-reg_receiver"/>
</dbReference>
<evidence type="ECO:0000256" key="2">
    <source>
        <dbReference type="ARBA" id="ARBA00023125"/>
    </source>
</evidence>
<dbReference type="PANTHER" id="PTHR43214:SF43">
    <property type="entry name" value="TWO-COMPONENT RESPONSE REGULATOR"/>
    <property type="match status" value="1"/>
</dbReference>
<dbReference type="Pfam" id="PF00196">
    <property type="entry name" value="GerE"/>
    <property type="match status" value="1"/>
</dbReference>
<evidence type="ECO:0000256" key="3">
    <source>
        <dbReference type="PROSITE-ProRule" id="PRU00169"/>
    </source>
</evidence>
<evidence type="ECO:0000259" key="5">
    <source>
        <dbReference type="PROSITE" id="PS50110"/>
    </source>
</evidence>
<dbReference type="PANTHER" id="PTHR43214">
    <property type="entry name" value="TWO-COMPONENT RESPONSE REGULATOR"/>
    <property type="match status" value="1"/>
</dbReference>
<dbReference type="PROSITE" id="PS50043">
    <property type="entry name" value="HTH_LUXR_2"/>
    <property type="match status" value="1"/>
</dbReference>
<dbReference type="Gene3D" id="3.40.50.2300">
    <property type="match status" value="1"/>
</dbReference>
<dbReference type="SMART" id="SM00448">
    <property type="entry name" value="REC"/>
    <property type="match status" value="1"/>
</dbReference>
<accession>A0ABX8AFE9</accession>
<feature type="domain" description="Response regulatory" evidence="5">
    <location>
        <begin position="32"/>
        <end position="146"/>
    </location>
</feature>
<dbReference type="CDD" id="cd06170">
    <property type="entry name" value="LuxR_C_like"/>
    <property type="match status" value="1"/>
</dbReference>
<gene>
    <name evidence="6" type="ORF">RPMA_26655</name>
</gene>
<dbReference type="CDD" id="cd17535">
    <property type="entry name" value="REC_NarL-like"/>
    <property type="match status" value="1"/>
</dbReference>
<dbReference type="InterPro" id="IPR011006">
    <property type="entry name" value="CheY-like_superfamily"/>
</dbReference>
<reference evidence="6 7" key="1">
    <citation type="submission" date="2019-02" db="EMBL/GenBank/DDBJ databases">
        <title>Emended description of the genus Rhodopseudomonas and description of Rhodopseudomonas albus sp. nov., a non-phototrophic, heavy-metal-tolerant bacterium isolated from garden soil.</title>
        <authorList>
            <person name="Bao Z."/>
            <person name="Cao W.W."/>
            <person name="Sato Y."/>
            <person name="Nishizawa T."/>
            <person name="Zhao J."/>
            <person name="Guo Y."/>
            <person name="Ohta H."/>
        </authorList>
    </citation>
    <scope>NUCLEOTIDE SEQUENCE [LARGE SCALE GENOMIC DNA]</scope>
    <source>
        <strain evidence="6 7">SK50-23</strain>
    </source>
</reference>
<dbReference type="InterPro" id="IPR000792">
    <property type="entry name" value="Tscrpt_reg_LuxR_C"/>
</dbReference>
<name>A0ABX8AFE9_9BRAD</name>
<evidence type="ECO:0000313" key="6">
    <source>
        <dbReference type="EMBL" id="QUS42007.1"/>
    </source>
</evidence>
<dbReference type="PROSITE" id="PS50110">
    <property type="entry name" value="RESPONSE_REGULATORY"/>
    <property type="match status" value="1"/>
</dbReference>